<organism evidence="1 2">
    <name type="scientific">Trichodelitschia bisporula</name>
    <dbReference type="NCBI Taxonomy" id="703511"/>
    <lineage>
        <taxon>Eukaryota</taxon>
        <taxon>Fungi</taxon>
        <taxon>Dikarya</taxon>
        <taxon>Ascomycota</taxon>
        <taxon>Pezizomycotina</taxon>
        <taxon>Dothideomycetes</taxon>
        <taxon>Dothideomycetes incertae sedis</taxon>
        <taxon>Phaeotrichales</taxon>
        <taxon>Phaeotrichaceae</taxon>
        <taxon>Trichodelitschia</taxon>
    </lineage>
</organism>
<protein>
    <recommendedName>
        <fullName evidence="3">GAG-pre-integrase domain-containing protein</fullName>
    </recommendedName>
</protein>
<dbReference type="Proteomes" id="UP000799640">
    <property type="component" value="Unassembled WGS sequence"/>
</dbReference>
<reference evidence="1" key="1">
    <citation type="journal article" date="2020" name="Stud. Mycol.">
        <title>101 Dothideomycetes genomes: a test case for predicting lifestyles and emergence of pathogens.</title>
        <authorList>
            <person name="Haridas S."/>
            <person name="Albert R."/>
            <person name="Binder M."/>
            <person name="Bloem J."/>
            <person name="Labutti K."/>
            <person name="Salamov A."/>
            <person name="Andreopoulos B."/>
            <person name="Baker S."/>
            <person name="Barry K."/>
            <person name="Bills G."/>
            <person name="Bluhm B."/>
            <person name="Cannon C."/>
            <person name="Castanera R."/>
            <person name="Culley D."/>
            <person name="Daum C."/>
            <person name="Ezra D."/>
            <person name="Gonzalez J."/>
            <person name="Henrissat B."/>
            <person name="Kuo A."/>
            <person name="Liang C."/>
            <person name="Lipzen A."/>
            <person name="Lutzoni F."/>
            <person name="Magnuson J."/>
            <person name="Mondo S."/>
            <person name="Nolan M."/>
            <person name="Ohm R."/>
            <person name="Pangilinan J."/>
            <person name="Park H.-J."/>
            <person name="Ramirez L."/>
            <person name="Alfaro M."/>
            <person name="Sun H."/>
            <person name="Tritt A."/>
            <person name="Yoshinaga Y."/>
            <person name="Zwiers L.-H."/>
            <person name="Turgeon B."/>
            <person name="Goodwin S."/>
            <person name="Spatafora J."/>
            <person name="Crous P."/>
            <person name="Grigoriev I."/>
        </authorList>
    </citation>
    <scope>NUCLEOTIDE SEQUENCE</scope>
    <source>
        <strain evidence="1">CBS 262.69</strain>
    </source>
</reference>
<proteinExistence type="predicted"/>
<accession>A0A6G1HIT9</accession>
<dbReference type="AlphaFoldDB" id="A0A6G1HIT9"/>
<evidence type="ECO:0000313" key="2">
    <source>
        <dbReference type="Proteomes" id="UP000799640"/>
    </source>
</evidence>
<evidence type="ECO:0000313" key="1">
    <source>
        <dbReference type="EMBL" id="KAF2395685.1"/>
    </source>
</evidence>
<keyword evidence="2" id="KW-1185">Reference proteome</keyword>
<dbReference type="EMBL" id="ML996712">
    <property type="protein sequence ID" value="KAF2395685.1"/>
    <property type="molecule type" value="Genomic_DNA"/>
</dbReference>
<name>A0A6G1HIT9_9PEZI</name>
<gene>
    <name evidence="1" type="ORF">EJ06DRAFT_534817</name>
</gene>
<sequence length="75" mass="8668">MGHIGYSHLKQLMQNTTGLKLDSYHHDTCTCCLSSKLRKRPFGERQRAEREGEIIYLDLVPQITPEGFDHSRGYC</sequence>
<evidence type="ECO:0008006" key="3">
    <source>
        <dbReference type="Google" id="ProtNLM"/>
    </source>
</evidence>